<accession>A0ACB8RKT1</accession>
<keyword evidence="2" id="KW-1185">Reference proteome</keyword>
<name>A0ACB8RKT1_9AGAM</name>
<dbReference type="EMBL" id="MU275984">
    <property type="protein sequence ID" value="KAI0044392.1"/>
    <property type="molecule type" value="Genomic_DNA"/>
</dbReference>
<proteinExistence type="predicted"/>
<dbReference type="Proteomes" id="UP000814033">
    <property type="component" value="Unassembled WGS sequence"/>
</dbReference>
<evidence type="ECO:0000313" key="2">
    <source>
        <dbReference type="Proteomes" id="UP000814033"/>
    </source>
</evidence>
<evidence type="ECO:0000313" key="1">
    <source>
        <dbReference type="EMBL" id="KAI0044392.1"/>
    </source>
</evidence>
<protein>
    <submittedName>
        <fullName evidence="1">Uncharacterized protein</fullName>
    </submittedName>
</protein>
<gene>
    <name evidence="1" type="ORF">FA95DRAFT_1562262</name>
</gene>
<comment type="caution">
    <text evidence="1">The sequence shown here is derived from an EMBL/GenBank/DDBJ whole genome shotgun (WGS) entry which is preliminary data.</text>
</comment>
<organism evidence="1 2">
    <name type="scientific">Auriscalpium vulgare</name>
    <dbReference type="NCBI Taxonomy" id="40419"/>
    <lineage>
        <taxon>Eukaryota</taxon>
        <taxon>Fungi</taxon>
        <taxon>Dikarya</taxon>
        <taxon>Basidiomycota</taxon>
        <taxon>Agaricomycotina</taxon>
        <taxon>Agaricomycetes</taxon>
        <taxon>Russulales</taxon>
        <taxon>Auriscalpiaceae</taxon>
        <taxon>Auriscalpium</taxon>
    </lineage>
</organism>
<sequence>MVKKRPSLQSILIPSFIQYPTTPSPSSYSRPRAHSDASILPHMPVLPDNDSPPDFLLDDDPFANYSATRSLPPTPLPSNPVDDSARSQSKTRSPLVTDSHVRPHTSPSTPLPPSSVASSGAHPTSARQVRPAYTRPAFASRPSLPSLRALQHTQFVYPIKARRGTLGARLPLEPWDEPAGHEPAVLETSSLAADELHLSPSDDEPLYGNDDHTALVGWSLSPPQSPSRPLTAPDNFALYSAQSPISLEDTLDTALREPENRGTGVLSFYDSLPTLSSPESILTSSTSNAFSSYASSSESEPRQFGDSYSPHGSDSDWSASDSERSSEERIPLSPDNRLDDVLTPHSHAVDVLSYHISGSATRHTPSRHDFEPGTSASTIRAPISTILTERNSSLSSSEAEDDWRPSFDDESEYLESADDFCVSDSSPSGSGALMDADYRTDGQSTSRGRQQYVSQGGGGSGGSRRDRGNSDNNGGGGGGSAGGGQDGNSNGRDEDRFPTSKSTFSSDTESSEDEDKEEDGDEDEDGDGPKDTDAHRLDEQSTRQKRTILPHVDSTTDDDDIPLAQRIPTALRAQRTIRRQVRDENEERRRQRALKREQGRASTSEATVRRGTTLGGHRSSGGLTGDVPSQESQSMFQPTTRQRTKTLPNNAHPFAVDDLAKRLRSVQAISGDSSSSRRPLTSDSTPPVIDEFGRRSTEDTRGQHNSTGRGLRPMRSFHRPNVPETASPQTIPSVPVERLGHKATISSHSGRPRPSLDTNTELPPRAQTLDGPRRARSTRRPGDDGRPSTSSEHRLPTPSQAEPSSRDARLPVSWQQRIFVADMQRFNMLEIDATTNAKEVVHMLEQQRLLEGWAGVGGWMLYEVSQDFGMERPVRAFELVSDVTNSWDKDKSANVLLLKKTTLATLLHPSALPTSSPRCSGYVEWESKRGKWSKRWLELREHGLWLSKKDNGKDETFLCSLANFDGYQVTRLHKSPKPFVFAVKSTDNLTFFENTADYIHIFCCPEKDGQKWFEAILLARSYVINQERNVISNLPVSTSGSGKHIISRSGTRKGPRSGQPLVHVSGPISAAAINPTNVFEPGSLLANR</sequence>
<reference evidence="1" key="1">
    <citation type="submission" date="2021-02" db="EMBL/GenBank/DDBJ databases">
        <authorList>
            <consortium name="DOE Joint Genome Institute"/>
            <person name="Ahrendt S."/>
            <person name="Looney B.P."/>
            <person name="Miyauchi S."/>
            <person name="Morin E."/>
            <person name="Drula E."/>
            <person name="Courty P.E."/>
            <person name="Chicoki N."/>
            <person name="Fauchery L."/>
            <person name="Kohler A."/>
            <person name="Kuo A."/>
            <person name="Labutti K."/>
            <person name="Pangilinan J."/>
            <person name="Lipzen A."/>
            <person name="Riley R."/>
            <person name="Andreopoulos W."/>
            <person name="He G."/>
            <person name="Johnson J."/>
            <person name="Barry K.W."/>
            <person name="Grigoriev I.V."/>
            <person name="Nagy L."/>
            <person name="Hibbett D."/>
            <person name="Henrissat B."/>
            <person name="Matheny P.B."/>
            <person name="Labbe J."/>
            <person name="Martin F."/>
        </authorList>
    </citation>
    <scope>NUCLEOTIDE SEQUENCE</scope>
    <source>
        <strain evidence="1">FP105234-sp</strain>
    </source>
</reference>
<reference evidence="1" key="2">
    <citation type="journal article" date="2022" name="New Phytol.">
        <title>Evolutionary transition to the ectomycorrhizal habit in the genomes of a hyperdiverse lineage of mushroom-forming fungi.</title>
        <authorList>
            <person name="Looney B."/>
            <person name="Miyauchi S."/>
            <person name="Morin E."/>
            <person name="Drula E."/>
            <person name="Courty P.E."/>
            <person name="Kohler A."/>
            <person name="Kuo A."/>
            <person name="LaButti K."/>
            <person name="Pangilinan J."/>
            <person name="Lipzen A."/>
            <person name="Riley R."/>
            <person name="Andreopoulos W."/>
            <person name="He G."/>
            <person name="Johnson J."/>
            <person name="Nolan M."/>
            <person name="Tritt A."/>
            <person name="Barry K.W."/>
            <person name="Grigoriev I.V."/>
            <person name="Nagy L.G."/>
            <person name="Hibbett D."/>
            <person name="Henrissat B."/>
            <person name="Matheny P.B."/>
            <person name="Labbe J."/>
            <person name="Martin F.M."/>
        </authorList>
    </citation>
    <scope>NUCLEOTIDE SEQUENCE</scope>
    <source>
        <strain evidence="1">FP105234-sp</strain>
    </source>
</reference>